<evidence type="ECO:0000256" key="1">
    <source>
        <dbReference type="ARBA" id="ARBA00004586"/>
    </source>
</evidence>
<dbReference type="EMBL" id="PVWQ01000003">
    <property type="protein sequence ID" value="RDW86140.1"/>
    <property type="molecule type" value="Genomic_DNA"/>
</dbReference>
<evidence type="ECO:0000313" key="12">
    <source>
        <dbReference type="Proteomes" id="UP000256690"/>
    </source>
</evidence>
<dbReference type="Proteomes" id="UP000256690">
    <property type="component" value="Unassembled WGS sequence"/>
</dbReference>
<dbReference type="CDD" id="cd21675">
    <property type="entry name" value="SMP_TEX2"/>
    <property type="match status" value="1"/>
</dbReference>
<dbReference type="GO" id="GO:0032865">
    <property type="term" value="C:ERMES complex"/>
    <property type="evidence" value="ECO:0007669"/>
    <property type="project" value="TreeGrafter"/>
</dbReference>
<dbReference type="STRING" id="1810919.A0A3D8SII8"/>
<proteinExistence type="predicted"/>
<dbReference type="GO" id="GO:0015914">
    <property type="term" value="P:phospholipid transport"/>
    <property type="evidence" value="ECO:0007669"/>
    <property type="project" value="TreeGrafter"/>
</dbReference>
<evidence type="ECO:0000256" key="9">
    <source>
        <dbReference type="SAM" id="MobiDB-lite"/>
    </source>
</evidence>
<dbReference type="GO" id="GO:1990456">
    <property type="term" value="P:mitochondrion-endoplasmic reticulum membrane tethering"/>
    <property type="evidence" value="ECO:0007669"/>
    <property type="project" value="TreeGrafter"/>
</dbReference>
<comment type="caution">
    <text evidence="11">The sequence shown here is derived from an EMBL/GenBank/DDBJ whole genome shotgun (WGS) entry which is preliminary data.</text>
</comment>
<dbReference type="PANTHER" id="PTHR13466:SF19">
    <property type="entry name" value="NUCLEUS-VACUOLE JUNCTION PROTEIN 2"/>
    <property type="match status" value="1"/>
</dbReference>
<sequence>MGHSPDRPPQHQDFDVKHIVALVQRLHSSEEQLQTRWINAVLGRIFLALYRTPEMKELVRTKIIKKISRVNKPNFISKIGLRSIDMGNGAPFIINPRLKDLMVDGNCCVETDVQYTGNFRVEVTATVRIDLGQRFKAREVDIALAVVLKKLEGHLLIRFKPPPSNRAWISFESMPNMVMDIEPIVSSKQITYGIILRTIENKIREMVAESIVLPFWDDVPFLDTVAERFRGGIWQRDCPEPGSTMEILDDSGSEPRVPEGADTIRVSKSRDDRVMSEPAICDSVTNSAEYCEKAGLSGDSGKGSSTTLPSSLGKTASSPPRAIRSRTFSHTADPVLTADHGQMDGILTDFKNDNKGNAASAMIEISSRSPPTTPNEQQNSSSPSVNRSILEAGHPSCESFDTDCTENTVETSSDSPNAPPSPQTADPALSMGGAPSRSTSSLNTIKPRRSAILEGSTCSSASHLPPNQKSQSSRSLGTATSMAKKWGWNMFGRGDSSTSLGLGVSRPAGTPEEPIGRGHPLPPPGTPLPTPAKVNSNKRNSVLVPKRKPVPPTTVQEQVSLDQNGRNQLQLKSAFPQRKPALDPSDLAELPVELLVVEAPYDSAPSSPADLVPALSSSEHGTIIAERSEELAQGDTGIKTRHCHAEEHTTMAQS</sequence>
<evidence type="ECO:0000256" key="2">
    <source>
        <dbReference type="ARBA" id="ARBA00022448"/>
    </source>
</evidence>
<feature type="compositionally biased region" description="Polar residues" evidence="9">
    <location>
        <begin position="366"/>
        <end position="387"/>
    </location>
</feature>
<evidence type="ECO:0000259" key="10">
    <source>
        <dbReference type="PROSITE" id="PS51847"/>
    </source>
</evidence>
<evidence type="ECO:0000256" key="8">
    <source>
        <dbReference type="ARBA" id="ARBA00023136"/>
    </source>
</evidence>
<name>A0A3D8SII8_9EURO</name>
<protein>
    <recommendedName>
        <fullName evidence="10">SMP-LTD domain-containing protein</fullName>
    </recommendedName>
</protein>
<dbReference type="GO" id="GO:0008289">
    <property type="term" value="F:lipid binding"/>
    <property type="evidence" value="ECO:0007669"/>
    <property type="project" value="UniProtKB-KW"/>
</dbReference>
<organism evidence="11 12">
    <name type="scientific">Aspergillus mulundensis</name>
    <dbReference type="NCBI Taxonomy" id="1810919"/>
    <lineage>
        <taxon>Eukaryota</taxon>
        <taxon>Fungi</taxon>
        <taxon>Dikarya</taxon>
        <taxon>Ascomycota</taxon>
        <taxon>Pezizomycotina</taxon>
        <taxon>Eurotiomycetes</taxon>
        <taxon>Eurotiomycetidae</taxon>
        <taxon>Eurotiales</taxon>
        <taxon>Aspergillaceae</taxon>
        <taxon>Aspergillus</taxon>
        <taxon>Aspergillus subgen. Nidulantes</taxon>
    </lineage>
</organism>
<keyword evidence="4" id="KW-0256">Endoplasmic reticulum</keyword>
<keyword evidence="7" id="KW-0446">Lipid-binding</keyword>
<evidence type="ECO:0000313" key="11">
    <source>
        <dbReference type="EMBL" id="RDW86140.1"/>
    </source>
</evidence>
<feature type="domain" description="SMP-LTD" evidence="10">
    <location>
        <begin position="29"/>
        <end position="222"/>
    </location>
</feature>
<dbReference type="PROSITE" id="PS51847">
    <property type="entry name" value="SMP"/>
    <property type="match status" value="1"/>
</dbReference>
<evidence type="ECO:0000256" key="3">
    <source>
        <dbReference type="ARBA" id="ARBA00022692"/>
    </source>
</evidence>
<comment type="subcellular location">
    <subcellularLocation>
        <location evidence="1">Endoplasmic reticulum membrane</location>
    </subcellularLocation>
</comment>
<dbReference type="PANTHER" id="PTHR13466">
    <property type="entry name" value="TEX2 PROTEIN-RELATED"/>
    <property type="match status" value="1"/>
</dbReference>
<feature type="compositionally biased region" description="Polar residues" evidence="9">
    <location>
        <begin position="405"/>
        <end position="416"/>
    </location>
</feature>
<dbReference type="OrthoDB" id="26740at2759"/>
<evidence type="ECO:0000256" key="7">
    <source>
        <dbReference type="ARBA" id="ARBA00023121"/>
    </source>
</evidence>
<reference evidence="11 12" key="1">
    <citation type="journal article" date="2018" name="IMA Fungus">
        <title>IMA Genome-F 9: Draft genome sequence of Annulohypoxylon stygium, Aspergillus mulundensis, Berkeleyomyces basicola (syn. Thielaviopsis basicola), Ceratocystis smalleyi, two Cercospora beticola strains, Coleophoma cylindrospora, Fusarium fracticaudum, Phialophora cf. hyalina, and Morchella septimelata.</title>
        <authorList>
            <person name="Wingfield B.D."/>
            <person name="Bills G.F."/>
            <person name="Dong Y."/>
            <person name="Huang W."/>
            <person name="Nel W.J."/>
            <person name="Swalarsk-Parry B.S."/>
            <person name="Vaghefi N."/>
            <person name="Wilken P.M."/>
            <person name="An Z."/>
            <person name="de Beer Z.W."/>
            <person name="De Vos L."/>
            <person name="Chen L."/>
            <person name="Duong T.A."/>
            <person name="Gao Y."/>
            <person name="Hammerbacher A."/>
            <person name="Kikkert J.R."/>
            <person name="Li Y."/>
            <person name="Li H."/>
            <person name="Li K."/>
            <person name="Li Q."/>
            <person name="Liu X."/>
            <person name="Ma X."/>
            <person name="Naidoo K."/>
            <person name="Pethybridge S.J."/>
            <person name="Sun J."/>
            <person name="Steenkamp E.T."/>
            <person name="van der Nest M.A."/>
            <person name="van Wyk S."/>
            <person name="Wingfield M.J."/>
            <person name="Xiong C."/>
            <person name="Yue Q."/>
            <person name="Zhang X."/>
        </authorList>
    </citation>
    <scope>NUCLEOTIDE SEQUENCE [LARGE SCALE GENOMIC DNA]</scope>
    <source>
        <strain evidence="11 12">DSM 5745</strain>
    </source>
</reference>
<evidence type="ECO:0000256" key="6">
    <source>
        <dbReference type="ARBA" id="ARBA00023055"/>
    </source>
</evidence>
<keyword evidence="2" id="KW-0813">Transport</keyword>
<evidence type="ECO:0000256" key="5">
    <source>
        <dbReference type="ARBA" id="ARBA00022989"/>
    </source>
</evidence>
<dbReference type="AlphaFoldDB" id="A0A3D8SII8"/>
<accession>A0A3D8SII8</accession>
<feature type="compositionally biased region" description="Pro residues" evidence="9">
    <location>
        <begin position="520"/>
        <end position="530"/>
    </location>
</feature>
<feature type="region of interest" description="Disordered" evidence="9">
    <location>
        <begin position="295"/>
        <end position="340"/>
    </location>
</feature>
<feature type="compositionally biased region" description="Polar residues" evidence="9">
    <location>
        <begin position="302"/>
        <end position="318"/>
    </location>
</feature>
<gene>
    <name evidence="11" type="ORF">DSM5745_02782</name>
</gene>
<feature type="region of interest" description="Disordered" evidence="9">
    <location>
        <begin position="366"/>
        <end position="554"/>
    </location>
</feature>
<evidence type="ECO:0000256" key="4">
    <source>
        <dbReference type="ARBA" id="ARBA00022824"/>
    </source>
</evidence>
<keyword evidence="8" id="KW-0472">Membrane</keyword>
<keyword evidence="12" id="KW-1185">Reference proteome</keyword>
<keyword evidence="3" id="KW-0812">Transmembrane</keyword>
<feature type="compositionally biased region" description="Polar residues" evidence="9">
    <location>
        <begin position="456"/>
        <end position="481"/>
    </location>
</feature>
<keyword evidence="6" id="KW-0445">Lipid transport</keyword>
<dbReference type="InterPro" id="IPR031468">
    <property type="entry name" value="SMP_LBD"/>
</dbReference>
<dbReference type="RefSeq" id="XP_026605664.1">
    <property type="nucleotide sequence ID" value="XM_026744798.1"/>
</dbReference>
<dbReference type="GO" id="GO:0005789">
    <property type="term" value="C:endoplasmic reticulum membrane"/>
    <property type="evidence" value="ECO:0007669"/>
    <property type="project" value="UniProtKB-SubCell"/>
</dbReference>
<dbReference type="GeneID" id="38113152"/>
<keyword evidence="5" id="KW-1133">Transmembrane helix</keyword>